<feature type="transmembrane region" description="Helical" evidence="10">
    <location>
        <begin position="78"/>
        <end position="102"/>
    </location>
</feature>
<dbReference type="AlphaFoldDB" id="A0A927W3Z0"/>
<dbReference type="GO" id="GO:0005886">
    <property type="term" value="C:plasma membrane"/>
    <property type="evidence" value="ECO:0007669"/>
    <property type="project" value="UniProtKB-SubCell"/>
</dbReference>
<comment type="caution">
    <text evidence="11">The sequence shown here is derived from an EMBL/GenBank/DDBJ whole genome shotgun (WGS) entry which is preliminary data.</text>
</comment>
<dbReference type="PANTHER" id="PTHR32024">
    <property type="entry name" value="TRK SYSTEM POTASSIUM UPTAKE PROTEIN TRKG-RELATED"/>
    <property type="match status" value="1"/>
</dbReference>
<evidence type="ECO:0000256" key="5">
    <source>
        <dbReference type="ARBA" id="ARBA00022692"/>
    </source>
</evidence>
<keyword evidence="3" id="KW-1003">Cell membrane</keyword>
<name>A0A927W3Z0_9CLOT</name>
<proteinExistence type="predicted"/>
<dbReference type="InterPro" id="IPR003445">
    <property type="entry name" value="Cat_transpt"/>
</dbReference>
<evidence type="ECO:0000256" key="4">
    <source>
        <dbReference type="ARBA" id="ARBA00022538"/>
    </source>
</evidence>
<dbReference type="NCBIfam" id="TIGR00933">
    <property type="entry name" value="2a38"/>
    <property type="match status" value="1"/>
</dbReference>
<accession>A0A927W3Z0</accession>
<dbReference type="Pfam" id="PF02386">
    <property type="entry name" value="TrkH"/>
    <property type="match status" value="1"/>
</dbReference>
<evidence type="ECO:0000256" key="8">
    <source>
        <dbReference type="ARBA" id="ARBA00023065"/>
    </source>
</evidence>
<feature type="transmembrane region" description="Helical" evidence="10">
    <location>
        <begin position="232"/>
        <end position="251"/>
    </location>
</feature>
<organism evidence="11 12">
    <name type="scientific">Clostridium sulfidigenes</name>
    <dbReference type="NCBI Taxonomy" id="318464"/>
    <lineage>
        <taxon>Bacteria</taxon>
        <taxon>Bacillati</taxon>
        <taxon>Bacillota</taxon>
        <taxon>Clostridia</taxon>
        <taxon>Eubacteriales</taxon>
        <taxon>Clostridiaceae</taxon>
        <taxon>Clostridium</taxon>
    </lineage>
</organism>
<dbReference type="PANTHER" id="PTHR32024:SF1">
    <property type="entry name" value="KTR SYSTEM POTASSIUM UPTAKE PROTEIN B"/>
    <property type="match status" value="1"/>
</dbReference>
<evidence type="ECO:0000256" key="9">
    <source>
        <dbReference type="ARBA" id="ARBA00023136"/>
    </source>
</evidence>
<reference evidence="11" key="1">
    <citation type="submission" date="2019-04" db="EMBL/GenBank/DDBJ databases">
        <title>Evolution of Biomass-Degrading Anaerobic Consortia Revealed by Metagenomics.</title>
        <authorList>
            <person name="Peng X."/>
        </authorList>
    </citation>
    <scope>NUCLEOTIDE SEQUENCE</scope>
    <source>
        <strain evidence="11">SIG254</strain>
    </source>
</reference>
<evidence type="ECO:0000256" key="3">
    <source>
        <dbReference type="ARBA" id="ARBA00022475"/>
    </source>
</evidence>
<comment type="subcellular location">
    <subcellularLocation>
        <location evidence="1">Cell membrane</location>
        <topology evidence="1">Multi-pass membrane protein</topology>
    </subcellularLocation>
</comment>
<feature type="transmembrane region" description="Helical" evidence="10">
    <location>
        <begin position="410"/>
        <end position="431"/>
    </location>
</feature>
<gene>
    <name evidence="11" type="ORF">E7215_07885</name>
</gene>
<keyword evidence="6" id="KW-0630">Potassium</keyword>
<protein>
    <submittedName>
        <fullName evidence="11">Trk family potassium uptake protein</fullName>
    </submittedName>
</protein>
<evidence type="ECO:0000313" key="12">
    <source>
        <dbReference type="Proteomes" id="UP000768462"/>
    </source>
</evidence>
<feature type="transmembrane region" description="Helical" evidence="10">
    <location>
        <begin position="47"/>
        <end position="66"/>
    </location>
</feature>
<evidence type="ECO:0000256" key="6">
    <source>
        <dbReference type="ARBA" id="ARBA00022958"/>
    </source>
</evidence>
<evidence type="ECO:0000256" key="2">
    <source>
        <dbReference type="ARBA" id="ARBA00022448"/>
    </source>
</evidence>
<keyword evidence="4" id="KW-0633">Potassium transport</keyword>
<sequence length="449" mass="48332">MESLKILKKTKFSEVQVLALGFFIVIFIGGTILSLPISSASGEATNFLDSIFTATSATCVTGLVTVDTGTHWNLFGQTVIMILIEIGGLGFMSFATFISVLIGRRITLKSRLLMQEAMNTFNIQGLVKMLKKVMLFTFIIQFIGALILSTQLIPEFGVARGIYISIFSSISTFCNAGFDLFGNFNSYTTYYDNSIILLTVSALIAIGGLGFIVLLELYNYKSTKKLSLHAKVVLLITTILIVGGTIVMFILEYNNPNTIGNMNIKDKIVNSIVASISPRTAGINSVPIDKMTTTSKFITVILMFIGGSPGSTAGGLKTSTFGIILCTAISVIKGKENADIFGRTIPRGLQLKAVTLLIIGMGLVTTVTMALTIAEPNEAFLDVLYEATSAFGTVGLTTGVTQRLSEPGKIIIIMLMYLGRVGPLTVVMALISRKKGTNYKYPEGKILIG</sequence>
<feature type="transmembrane region" description="Helical" evidence="10">
    <location>
        <begin position="195"/>
        <end position="220"/>
    </location>
</feature>
<keyword evidence="2" id="KW-0813">Transport</keyword>
<evidence type="ECO:0000256" key="1">
    <source>
        <dbReference type="ARBA" id="ARBA00004651"/>
    </source>
</evidence>
<dbReference type="Proteomes" id="UP000768462">
    <property type="component" value="Unassembled WGS sequence"/>
</dbReference>
<feature type="transmembrane region" description="Helical" evidence="10">
    <location>
        <begin position="133"/>
        <end position="153"/>
    </location>
</feature>
<keyword evidence="7 10" id="KW-1133">Transmembrane helix</keyword>
<keyword evidence="8" id="KW-0406">Ion transport</keyword>
<keyword evidence="9 10" id="KW-0472">Membrane</keyword>
<evidence type="ECO:0000313" key="11">
    <source>
        <dbReference type="EMBL" id="MBE6060077.1"/>
    </source>
</evidence>
<keyword evidence="5 10" id="KW-0812">Transmembrane</keyword>
<evidence type="ECO:0000256" key="10">
    <source>
        <dbReference type="SAM" id="Phobius"/>
    </source>
</evidence>
<evidence type="ECO:0000256" key="7">
    <source>
        <dbReference type="ARBA" id="ARBA00022989"/>
    </source>
</evidence>
<feature type="transmembrane region" description="Helical" evidence="10">
    <location>
        <begin position="15"/>
        <end position="35"/>
    </location>
</feature>
<dbReference type="GO" id="GO:0015379">
    <property type="term" value="F:potassium:chloride symporter activity"/>
    <property type="evidence" value="ECO:0007669"/>
    <property type="project" value="InterPro"/>
</dbReference>
<dbReference type="InterPro" id="IPR004772">
    <property type="entry name" value="TrkH"/>
</dbReference>
<dbReference type="EMBL" id="SVCM01000086">
    <property type="protein sequence ID" value="MBE6060077.1"/>
    <property type="molecule type" value="Genomic_DNA"/>
</dbReference>
<feature type="transmembrane region" description="Helical" evidence="10">
    <location>
        <begin position="353"/>
        <end position="374"/>
    </location>
</feature>